<keyword evidence="5" id="KW-0677">Repeat</keyword>
<gene>
    <name evidence="8" type="ORF">ACJRO7_011515</name>
</gene>
<dbReference type="PANTHER" id="PTHR45958:SF14">
    <property type="entry name" value="RING-TYPE E3 UBIQUITIN TRANSFERASE"/>
    <property type="match status" value="1"/>
</dbReference>
<dbReference type="Gene3D" id="1.25.10.10">
    <property type="entry name" value="Leucine-rich Repeat Variant"/>
    <property type="match status" value="3"/>
</dbReference>
<dbReference type="InterPro" id="IPR016024">
    <property type="entry name" value="ARM-type_fold"/>
</dbReference>
<dbReference type="PROSITE" id="PS51698">
    <property type="entry name" value="U_BOX"/>
    <property type="match status" value="1"/>
</dbReference>
<evidence type="ECO:0000256" key="5">
    <source>
        <dbReference type="ARBA" id="ARBA00022737"/>
    </source>
</evidence>
<evidence type="ECO:0000313" key="8">
    <source>
        <dbReference type="EMBL" id="KAL3750525.1"/>
    </source>
</evidence>
<dbReference type="EMBL" id="JBJKBG010000002">
    <property type="protein sequence ID" value="KAL3750525.1"/>
    <property type="molecule type" value="Genomic_DNA"/>
</dbReference>
<dbReference type="GO" id="GO:0061630">
    <property type="term" value="F:ubiquitin protein ligase activity"/>
    <property type="evidence" value="ECO:0007669"/>
    <property type="project" value="UniProtKB-EC"/>
</dbReference>
<protein>
    <recommendedName>
        <fullName evidence="3">RING-type E3 ubiquitin transferase</fullName>
        <ecNumber evidence="3">2.3.2.27</ecNumber>
    </recommendedName>
</protein>
<dbReference type="InterPro" id="IPR045210">
    <property type="entry name" value="RING-Ubox_PUB"/>
</dbReference>
<evidence type="ECO:0000256" key="4">
    <source>
        <dbReference type="ARBA" id="ARBA00022679"/>
    </source>
</evidence>
<dbReference type="InterPro" id="IPR003613">
    <property type="entry name" value="Ubox_domain"/>
</dbReference>
<keyword evidence="4" id="KW-0808">Transferase</keyword>
<proteinExistence type="predicted"/>
<comment type="caution">
    <text evidence="8">The sequence shown here is derived from an EMBL/GenBank/DDBJ whole genome shotgun (WGS) entry which is preliminary data.</text>
</comment>
<organism evidence="8 9">
    <name type="scientific">Eucalyptus globulus</name>
    <name type="common">Tasmanian blue gum</name>
    <dbReference type="NCBI Taxonomy" id="34317"/>
    <lineage>
        <taxon>Eukaryota</taxon>
        <taxon>Viridiplantae</taxon>
        <taxon>Streptophyta</taxon>
        <taxon>Embryophyta</taxon>
        <taxon>Tracheophyta</taxon>
        <taxon>Spermatophyta</taxon>
        <taxon>Magnoliopsida</taxon>
        <taxon>eudicotyledons</taxon>
        <taxon>Gunneridae</taxon>
        <taxon>Pentapetalae</taxon>
        <taxon>rosids</taxon>
        <taxon>malvids</taxon>
        <taxon>Myrtales</taxon>
        <taxon>Myrtaceae</taxon>
        <taxon>Myrtoideae</taxon>
        <taxon>Eucalypteae</taxon>
        <taxon>Eucalyptus</taxon>
    </lineage>
</organism>
<comment type="catalytic activity">
    <reaction evidence="1">
        <text>S-ubiquitinyl-[E2 ubiquitin-conjugating enzyme]-L-cysteine + [acceptor protein]-L-lysine = [E2 ubiquitin-conjugating enzyme]-L-cysteine + N(6)-ubiquitinyl-[acceptor protein]-L-lysine.</text>
        <dbReference type="EC" id="2.3.2.27"/>
    </reaction>
</comment>
<dbReference type="Pfam" id="PF04564">
    <property type="entry name" value="U-box"/>
    <property type="match status" value="1"/>
</dbReference>
<keyword evidence="6" id="KW-0833">Ubl conjugation pathway</keyword>
<evidence type="ECO:0000256" key="3">
    <source>
        <dbReference type="ARBA" id="ARBA00012483"/>
    </source>
</evidence>
<dbReference type="Proteomes" id="UP001634007">
    <property type="component" value="Unassembled WGS sequence"/>
</dbReference>
<accession>A0ABD3LQ90</accession>
<name>A0ABD3LQ90_EUCGL</name>
<dbReference type="SUPFAM" id="SSF48371">
    <property type="entry name" value="ARM repeat"/>
    <property type="match status" value="2"/>
</dbReference>
<dbReference type="InterPro" id="IPR052608">
    <property type="entry name" value="U-box_domain_protein"/>
</dbReference>
<keyword evidence="9" id="KW-1185">Reference proteome</keyword>
<dbReference type="EC" id="2.3.2.27" evidence="3"/>
<sequence length="1036" mass="114210">MTLSSAAAAADSVRSSLARLSSLDHHHQFENSKRFCAFVPRLQLVVDQLLLLLPSPSPEDLPASVQTGLRGIAVDLEGAAETVSAYVSKSKIYVLITCKSLQASIQERTEAIGGWLALLESAVHENPDLRKKVADLSRDMKQAKFIVTENEERVRLSLQKEGEGRRPSKAVQSAMVMELARALGIEPHKYAELSAQVKHLKNDLVRSNSTTERRILISLEKIIDNWSVEPDIQTGDMNLDFEEGAQISPFKNFLCPLTKDVMKEPVVLESSQTYERKAIEHWFERCIEDARDPTCPVTGQVLKSLELKLNIGLAGAIEEWVNRNIEIQVKSAVQCLSEEHFKADDVERALDSIYKIAADHPSSRYRVRNAGLVFMIIKLLGNSSKGIGTHLRSKTLLALLGMAKDEESKKIMLEEGITRLAIRSLTGSSEKEREHAIKLLLEFSNDEAYCKKIALEKGALVLLTSLAGNLEHPTLSNPAEEVLARIETIEENIQYLAAAGRFEPLLSRLCEGSDEVRIRMASMLGSMTMTSNSKLFVARQSAKILVLMLAKEEGKAPSLMALHNLSSIDDNATILVNSSMLPSLTYILFKDQDASLELKELAASTMANVVSNPGPWELASADKEGHLLQSKLIIAELLGLLSSTSSKCQASALRILYGVASSPKASESVASYIMDGQGLEKTILFLDHAEDEHRIHACKLTRLLSERFHQDVASQLRSSSKIPLLKEKILDTKTIESERSDSACILSNLPLSEHEVTTLLGASFLRWTVTTIGNYHLKSEGRIFKSQSSMGEGLVGLLLQFTRSPNSEILSVIRELHLMSVFCEQLNFPSKPRMKQLAALGLKNLSETGRALAAGDLEPPPPRGLCSPLVFMCGWGAPEPARCPIHNSSCEEHAHLCLLQSNCIKPLVDLLNDEDTDVQVAAVEALSTLILESSGSLKRAVEELERQDAIDALINLFAQVRSGELQERTAWLIERIIRVESQSSRHSLNQNLVRALIEALRHGNANTRMHAQDALTNLKQISGVSGNSSSQVQSRR</sequence>
<dbReference type="CDD" id="cd16664">
    <property type="entry name" value="RING-Ubox_PUB"/>
    <property type="match status" value="1"/>
</dbReference>
<dbReference type="InterPro" id="IPR013083">
    <property type="entry name" value="Znf_RING/FYVE/PHD"/>
</dbReference>
<evidence type="ECO:0000256" key="6">
    <source>
        <dbReference type="ARBA" id="ARBA00022786"/>
    </source>
</evidence>
<dbReference type="SUPFAM" id="SSF57850">
    <property type="entry name" value="RING/U-box"/>
    <property type="match status" value="1"/>
</dbReference>
<reference evidence="8 9" key="1">
    <citation type="submission" date="2024-11" db="EMBL/GenBank/DDBJ databases">
        <title>Chromosome-level genome assembly of Eucalyptus globulus Labill. provides insights into its genome evolution.</title>
        <authorList>
            <person name="Li X."/>
        </authorList>
    </citation>
    <scope>NUCLEOTIDE SEQUENCE [LARGE SCALE GENOMIC DNA]</scope>
    <source>
        <strain evidence="8">CL2024</strain>
        <tissue evidence="8">Fresh tender leaves</tissue>
    </source>
</reference>
<dbReference type="PANTHER" id="PTHR45958">
    <property type="entry name" value="RING-TYPE E3 UBIQUITIN TRANSFERASE"/>
    <property type="match status" value="1"/>
</dbReference>
<evidence type="ECO:0000256" key="2">
    <source>
        <dbReference type="ARBA" id="ARBA00004906"/>
    </source>
</evidence>
<comment type="pathway">
    <text evidence="2">Protein modification; protein ubiquitination.</text>
</comment>
<evidence type="ECO:0000259" key="7">
    <source>
        <dbReference type="PROSITE" id="PS51698"/>
    </source>
</evidence>
<dbReference type="Pfam" id="PF00514">
    <property type="entry name" value="Arm"/>
    <property type="match status" value="1"/>
</dbReference>
<dbReference type="AlphaFoldDB" id="A0ABD3LQ90"/>
<dbReference type="SMART" id="SM00504">
    <property type="entry name" value="Ubox"/>
    <property type="match status" value="1"/>
</dbReference>
<evidence type="ECO:0000313" key="9">
    <source>
        <dbReference type="Proteomes" id="UP001634007"/>
    </source>
</evidence>
<evidence type="ECO:0000256" key="1">
    <source>
        <dbReference type="ARBA" id="ARBA00000900"/>
    </source>
</evidence>
<dbReference type="InterPro" id="IPR000225">
    <property type="entry name" value="Armadillo"/>
</dbReference>
<feature type="domain" description="U-box" evidence="7">
    <location>
        <begin position="248"/>
        <end position="327"/>
    </location>
</feature>
<dbReference type="InterPro" id="IPR011989">
    <property type="entry name" value="ARM-like"/>
</dbReference>
<dbReference type="SMART" id="SM00185">
    <property type="entry name" value="ARM"/>
    <property type="match status" value="6"/>
</dbReference>
<dbReference type="Gene3D" id="3.30.40.10">
    <property type="entry name" value="Zinc/RING finger domain, C3HC4 (zinc finger)"/>
    <property type="match status" value="1"/>
</dbReference>